<dbReference type="Gene3D" id="3.20.20.80">
    <property type="entry name" value="Glycosidases"/>
    <property type="match status" value="2"/>
</dbReference>
<dbReference type="Pfam" id="PF21365">
    <property type="entry name" value="Glyco_hydro_31_3rd"/>
    <property type="match status" value="1"/>
</dbReference>
<keyword evidence="8" id="KW-0624">Polysaccharide degradation</keyword>
<keyword evidence="4 9" id="KW-0378">Hydrolase</keyword>
<dbReference type="Proteomes" id="UP000027920">
    <property type="component" value="Unassembled WGS sequence"/>
</dbReference>
<feature type="compositionally biased region" description="Gly residues" evidence="10">
    <location>
        <begin position="536"/>
        <end position="551"/>
    </location>
</feature>
<dbReference type="InterPro" id="IPR000322">
    <property type="entry name" value="Glyco_hydro_31_TIM"/>
</dbReference>
<gene>
    <name evidence="14" type="ORF">A1O9_04613</name>
</gene>
<reference evidence="14 15" key="1">
    <citation type="submission" date="2013-03" db="EMBL/GenBank/DDBJ databases">
        <title>The Genome Sequence of Exophiala aquamarina CBS 119918.</title>
        <authorList>
            <consortium name="The Broad Institute Genomics Platform"/>
            <person name="Cuomo C."/>
            <person name="de Hoog S."/>
            <person name="Gorbushina A."/>
            <person name="Walker B."/>
            <person name="Young S.K."/>
            <person name="Zeng Q."/>
            <person name="Gargeya S."/>
            <person name="Fitzgerald M."/>
            <person name="Haas B."/>
            <person name="Abouelleil A."/>
            <person name="Allen A.W."/>
            <person name="Alvarado L."/>
            <person name="Arachchi H.M."/>
            <person name="Berlin A.M."/>
            <person name="Chapman S.B."/>
            <person name="Gainer-Dewar J."/>
            <person name="Goldberg J."/>
            <person name="Griggs A."/>
            <person name="Gujja S."/>
            <person name="Hansen M."/>
            <person name="Howarth C."/>
            <person name="Imamovic A."/>
            <person name="Ireland A."/>
            <person name="Larimer J."/>
            <person name="McCowan C."/>
            <person name="Murphy C."/>
            <person name="Pearson M."/>
            <person name="Poon T.W."/>
            <person name="Priest M."/>
            <person name="Roberts A."/>
            <person name="Saif S."/>
            <person name="Shea T."/>
            <person name="Sisk P."/>
            <person name="Sykes S."/>
            <person name="Wortman J."/>
            <person name="Nusbaum C."/>
            <person name="Birren B."/>
        </authorList>
    </citation>
    <scope>NUCLEOTIDE SEQUENCE [LARGE SCALE GENOMIC DNA]</scope>
    <source>
        <strain evidence="14 15">CBS 119918</strain>
    </source>
</reference>
<dbReference type="RefSeq" id="XP_013262355.1">
    <property type="nucleotide sequence ID" value="XM_013406901.1"/>
</dbReference>
<sequence length="579" mass="62998">MMVDPAVAYQDYAAFNDGKDIFMKTSNGSVFAGVVWPGITAWPDFFNPGSQIYWNHHFCNYPCKDPGGFAKENDFPPKPPPVRNGSAIVLEGFPAGFQPPSQRKRQESSLGKHMVLSGRELIDPPYKIRNAAGGLSNKTLDTELVHDNGLVEYDTHNLYGMMMSSASREALLQRRPGERPLVITRSTFLGAGRHVGHWCGDNVASWAQYEISISSMLNFPSVFQTPMVGSDVCGFSGNTTETLCARWMMLGAFQSFYPNYNELGSIGQEAYRWPTVAEAARRAIDIRYHLLDYLYTAFYVQTQIGKQALKPLFYLYATDKETFGIDSQFFYGDGILVSPVTEENSTSVDVYLLDHIFYDWNGDFSPVRGSGATIRLSDIDSTTIPLHVRGGNILPLRMESANTTAAVRAKGFHILVAPGLDGQTKGSHYMDDGVSIEQPRTTFINFTYNNGSFTMSGEYDYGANVSIERISVLGVSSEPQSVNLTGLSSTFTFNGTTQVVTIDTSLPLTADARFQLPASQADRASPANNTTPPQGGSEGQGGGQSSGGSGGESSAAVARSLISIKVSAALIVVILILDM</sequence>
<evidence type="ECO:0000256" key="8">
    <source>
        <dbReference type="ARBA" id="ARBA00023326"/>
    </source>
</evidence>
<keyword evidence="8" id="KW-0119">Carbohydrate metabolism</keyword>
<protein>
    <recommendedName>
        <fullName evidence="3">alpha-glucosidase</fullName>
        <ecNumber evidence="3">3.2.1.20</ecNumber>
    </recommendedName>
</protein>
<evidence type="ECO:0000256" key="10">
    <source>
        <dbReference type="SAM" id="MobiDB-lite"/>
    </source>
</evidence>
<evidence type="ECO:0000256" key="9">
    <source>
        <dbReference type="RuleBase" id="RU361185"/>
    </source>
</evidence>
<comment type="catalytic activity">
    <reaction evidence="1">
        <text>Hydrolysis of terminal, non-reducing (1-&gt;4)-linked alpha-D-glucose residues with release of alpha-D-glucose.</text>
        <dbReference type="EC" id="3.2.1.20"/>
    </reaction>
</comment>
<evidence type="ECO:0000256" key="5">
    <source>
        <dbReference type="ARBA" id="ARBA00023180"/>
    </source>
</evidence>
<keyword evidence="11" id="KW-0472">Membrane</keyword>
<keyword evidence="7" id="KW-0961">Cell wall biogenesis/degradation</keyword>
<dbReference type="GeneID" id="25279542"/>
<dbReference type="InterPro" id="IPR017853">
    <property type="entry name" value="GH"/>
</dbReference>
<dbReference type="GO" id="GO:0004558">
    <property type="term" value="F:alpha-1,4-glucosidase activity"/>
    <property type="evidence" value="ECO:0007669"/>
    <property type="project" value="UniProtKB-EC"/>
</dbReference>
<evidence type="ECO:0000259" key="12">
    <source>
        <dbReference type="Pfam" id="PF01055"/>
    </source>
</evidence>
<dbReference type="AlphaFoldDB" id="A0A072PW47"/>
<evidence type="ECO:0000256" key="6">
    <source>
        <dbReference type="ARBA" id="ARBA00023295"/>
    </source>
</evidence>
<dbReference type="PANTHER" id="PTHR22762:SF67">
    <property type="entry name" value="ALPHA_BETA-GLUCOSIDASE AGDC-RELATED"/>
    <property type="match status" value="1"/>
</dbReference>
<evidence type="ECO:0000313" key="15">
    <source>
        <dbReference type="Proteomes" id="UP000027920"/>
    </source>
</evidence>
<accession>A0A072PW47</accession>
<dbReference type="GO" id="GO:0071555">
    <property type="term" value="P:cell wall organization"/>
    <property type="evidence" value="ECO:0007669"/>
    <property type="project" value="UniProtKB-KW"/>
</dbReference>
<proteinExistence type="inferred from homology"/>
<dbReference type="InterPro" id="IPR048395">
    <property type="entry name" value="Glyco_hydro_31_C"/>
</dbReference>
<name>A0A072PW47_9EURO</name>
<comment type="similarity">
    <text evidence="2 9">Belongs to the glycosyl hydrolase 31 family.</text>
</comment>
<evidence type="ECO:0000313" key="14">
    <source>
        <dbReference type="EMBL" id="KEF59765.1"/>
    </source>
</evidence>
<keyword evidence="11" id="KW-1133">Transmembrane helix</keyword>
<feature type="transmembrane region" description="Helical" evidence="11">
    <location>
        <begin position="556"/>
        <end position="577"/>
    </location>
</feature>
<feature type="region of interest" description="Disordered" evidence="10">
    <location>
        <begin position="518"/>
        <end position="552"/>
    </location>
</feature>
<dbReference type="HOGENOM" id="CLU_000631_11_3_1"/>
<organism evidence="14 15">
    <name type="scientific">Exophiala aquamarina CBS 119918</name>
    <dbReference type="NCBI Taxonomy" id="1182545"/>
    <lineage>
        <taxon>Eukaryota</taxon>
        <taxon>Fungi</taxon>
        <taxon>Dikarya</taxon>
        <taxon>Ascomycota</taxon>
        <taxon>Pezizomycotina</taxon>
        <taxon>Eurotiomycetes</taxon>
        <taxon>Chaetothyriomycetidae</taxon>
        <taxon>Chaetothyriales</taxon>
        <taxon>Herpotrichiellaceae</taxon>
        <taxon>Exophiala</taxon>
    </lineage>
</organism>
<evidence type="ECO:0000256" key="11">
    <source>
        <dbReference type="SAM" id="Phobius"/>
    </source>
</evidence>
<keyword evidence="15" id="KW-1185">Reference proteome</keyword>
<evidence type="ECO:0000256" key="2">
    <source>
        <dbReference type="ARBA" id="ARBA00007806"/>
    </source>
</evidence>
<feature type="domain" description="Glycoside hydrolase family 31 TIM barrel" evidence="12">
    <location>
        <begin position="1"/>
        <end position="297"/>
    </location>
</feature>
<dbReference type="PANTHER" id="PTHR22762">
    <property type="entry name" value="ALPHA-GLUCOSIDASE"/>
    <property type="match status" value="1"/>
</dbReference>
<dbReference type="EC" id="3.2.1.20" evidence="3"/>
<dbReference type="STRING" id="1182545.A0A072PW47"/>
<dbReference type="SUPFAM" id="SSF51011">
    <property type="entry name" value="Glycosyl hydrolase domain"/>
    <property type="match status" value="1"/>
</dbReference>
<feature type="domain" description="Glycosyl hydrolase family 31 C-terminal" evidence="13">
    <location>
        <begin position="306"/>
        <end position="394"/>
    </location>
</feature>
<dbReference type="SUPFAM" id="SSF51445">
    <property type="entry name" value="(Trans)glycosidases"/>
    <property type="match status" value="1"/>
</dbReference>
<evidence type="ECO:0000256" key="1">
    <source>
        <dbReference type="ARBA" id="ARBA00001657"/>
    </source>
</evidence>
<dbReference type="Pfam" id="PF01055">
    <property type="entry name" value="Glyco_hydro_31_2nd"/>
    <property type="match status" value="1"/>
</dbReference>
<keyword evidence="11" id="KW-0812">Transmembrane</keyword>
<dbReference type="VEuPathDB" id="FungiDB:A1O9_04613"/>
<evidence type="ECO:0000259" key="13">
    <source>
        <dbReference type="Pfam" id="PF21365"/>
    </source>
</evidence>
<keyword evidence="5" id="KW-0325">Glycoprotein</keyword>
<comment type="caution">
    <text evidence="14">The sequence shown here is derived from an EMBL/GenBank/DDBJ whole genome shotgun (WGS) entry which is preliminary data.</text>
</comment>
<dbReference type="OrthoDB" id="5839090at2759"/>
<dbReference type="EMBL" id="AMGV01000003">
    <property type="protein sequence ID" value="KEF59765.1"/>
    <property type="molecule type" value="Genomic_DNA"/>
</dbReference>
<evidence type="ECO:0000256" key="7">
    <source>
        <dbReference type="ARBA" id="ARBA00023316"/>
    </source>
</evidence>
<dbReference type="Gene3D" id="2.60.40.1180">
    <property type="entry name" value="Golgi alpha-mannosidase II"/>
    <property type="match status" value="2"/>
</dbReference>
<keyword evidence="6 9" id="KW-0326">Glycosidase</keyword>
<evidence type="ECO:0000256" key="3">
    <source>
        <dbReference type="ARBA" id="ARBA00012741"/>
    </source>
</evidence>
<dbReference type="InterPro" id="IPR013780">
    <property type="entry name" value="Glyco_hydro_b"/>
</dbReference>
<evidence type="ECO:0000256" key="4">
    <source>
        <dbReference type="ARBA" id="ARBA00022801"/>
    </source>
</evidence>
<dbReference type="GO" id="GO:0000272">
    <property type="term" value="P:polysaccharide catabolic process"/>
    <property type="evidence" value="ECO:0007669"/>
    <property type="project" value="UniProtKB-KW"/>
</dbReference>